<reference evidence="1" key="1">
    <citation type="submission" date="2015-06" db="EMBL/GenBank/DDBJ databases">
        <authorList>
            <person name="Nguyen H."/>
        </authorList>
    </citation>
    <scope>NUCLEOTIDE SEQUENCE</scope>
    <source>
        <strain evidence="1">DAOM 180753</strain>
    </source>
</reference>
<name>A0AAI9T7U4_PENTH</name>
<dbReference type="AlphaFoldDB" id="A0AAI9T7U4"/>
<keyword evidence="2" id="KW-1185">Reference proteome</keyword>
<dbReference type="EMBL" id="LACB01000758">
    <property type="protein sequence ID" value="KAJ9481519.1"/>
    <property type="molecule type" value="Genomic_DNA"/>
</dbReference>
<dbReference type="Proteomes" id="UP001227192">
    <property type="component" value="Unassembled WGS sequence"/>
</dbReference>
<comment type="caution">
    <text evidence="1">The sequence shown here is derived from an EMBL/GenBank/DDBJ whole genome shotgun (WGS) entry which is preliminary data.</text>
</comment>
<gene>
    <name evidence="1" type="ORF">VN97_g11954</name>
</gene>
<sequence length="87" mass="10067">MVCDPWERQCLTYLGVRGDKLGHRHITLSLVITSLHFHHRLYDLPTAIYPIKIHPPLKCGQEICQFSSNSIQVQFRFNLISTSFEAV</sequence>
<evidence type="ECO:0000313" key="1">
    <source>
        <dbReference type="EMBL" id="KAJ9481519.1"/>
    </source>
</evidence>
<protein>
    <submittedName>
        <fullName evidence="1">Uncharacterized protein</fullName>
    </submittedName>
</protein>
<evidence type="ECO:0000313" key="2">
    <source>
        <dbReference type="Proteomes" id="UP001227192"/>
    </source>
</evidence>
<organism evidence="1 2">
    <name type="scientific">Penicillium thymicola</name>
    <dbReference type="NCBI Taxonomy" id="293382"/>
    <lineage>
        <taxon>Eukaryota</taxon>
        <taxon>Fungi</taxon>
        <taxon>Dikarya</taxon>
        <taxon>Ascomycota</taxon>
        <taxon>Pezizomycotina</taxon>
        <taxon>Eurotiomycetes</taxon>
        <taxon>Eurotiomycetidae</taxon>
        <taxon>Eurotiales</taxon>
        <taxon>Aspergillaceae</taxon>
        <taxon>Penicillium</taxon>
    </lineage>
</organism>
<reference evidence="1" key="2">
    <citation type="journal article" date="2016" name="Fungal Biol.">
        <title>Ochratoxin A production by Penicillium thymicola.</title>
        <authorList>
            <person name="Nguyen H.D.T."/>
            <person name="McMullin D.R."/>
            <person name="Ponomareva E."/>
            <person name="Riley R."/>
            <person name="Pomraning K.R."/>
            <person name="Baker S.E."/>
            <person name="Seifert K.A."/>
        </authorList>
    </citation>
    <scope>NUCLEOTIDE SEQUENCE</scope>
    <source>
        <strain evidence="1">DAOM 180753</strain>
    </source>
</reference>
<accession>A0AAI9T7U4</accession>
<proteinExistence type="predicted"/>